<dbReference type="Gene3D" id="2.60.120.600">
    <property type="entry name" value="Domain of unknown function DUF1214, C-terminal domain"/>
    <property type="match status" value="1"/>
</dbReference>
<dbReference type="InterPro" id="IPR037050">
    <property type="entry name" value="DUF1254_sf"/>
</dbReference>
<evidence type="ECO:0008006" key="5">
    <source>
        <dbReference type="Google" id="ProtNLM"/>
    </source>
</evidence>
<dbReference type="STRING" id="1440763.BJI69_15125"/>
<dbReference type="Pfam" id="PF06863">
    <property type="entry name" value="DUF1254"/>
    <property type="match status" value="1"/>
</dbReference>
<dbReference type="InterPro" id="IPR010621">
    <property type="entry name" value="DUF1214"/>
</dbReference>
<feature type="domain" description="DUF1254" evidence="2">
    <location>
        <begin position="41"/>
        <end position="173"/>
    </location>
</feature>
<organism evidence="3 4">
    <name type="scientific">Luteibacter rhizovicinus DSM 16549</name>
    <dbReference type="NCBI Taxonomy" id="1440763"/>
    <lineage>
        <taxon>Bacteria</taxon>
        <taxon>Pseudomonadati</taxon>
        <taxon>Pseudomonadota</taxon>
        <taxon>Gammaproteobacteria</taxon>
        <taxon>Lysobacterales</taxon>
        <taxon>Rhodanobacteraceae</taxon>
        <taxon>Luteibacter</taxon>
    </lineage>
</organism>
<sequence>MTEAARRVLEARAAEAVIWGMPVVNYDLMYQAALRHGALANQIVYWSRPPNAKNQTLTPNPDTIYLMPFISTKDVGPVVVEIPPADHGVINGSIMDCWQTALVDVGPAGVDKGKGGKYLVLPPDYKGEIPEGYIPLPSGNPSNYALLRSVLKSGSKADIAKAVAYAKRIKVYPLSQAAHPAATIFVDVNDELFDSSIPYDMRFFQSLDRMIQSEPWLTRDKVMIDLLKSIGIEKGRAFLPDQATQAALSAGIATAHAWLEARYEAGFVPAYFDGTHWSLPVSPEFMKGIMSNYAAPDSYPVDSRGTAYSFAFFSAKHLGQGQFYLIAIHDRDGHALNGNQTYRLTVPAGVPVSQYWSVTAYNRDTHTLIREMPWASRSSLNPGLKKNADGSVDIVFGPKAPKEGKANWVPTDPKGQFEAMFRFYGPEKALSEKTWHLPDIQAGVQ</sequence>
<gene>
    <name evidence="3" type="ORF">BJI69_15125</name>
</gene>
<proteinExistence type="predicted"/>
<dbReference type="InterPro" id="IPR010679">
    <property type="entry name" value="DUF1254"/>
</dbReference>
<reference evidence="4" key="1">
    <citation type="submission" date="2016-09" db="EMBL/GenBank/DDBJ databases">
        <authorList>
            <person name="Lysoe E."/>
        </authorList>
    </citation>
    <scope>NUCLEOTIDE SEQUENCE [LARGE SCALE GENOMIC DNA]</scope>
    <source>
        <strain evidence="4">LJ96T</strain>
    </source>
</reference>
<dbReference type="Gene3D" id="2.60.40.1610">
    <property type="entry name" value="Domain of unknown function DUF1254"/>
    <property type="match status" value="1"/>
</dbReference>
<evidence type="ECO:0000313" key="4">
    <source>
        <dbReference type="Proteomes" id="UP000182987"/>
    </source>
</evidence>
<evidence type="ECO:0000313" key="3">
    <source>
        <dbReference type="EMBL" id="APG06574.1"/>
    </source>
</evidence>
<dbReference type="Gene3D" id="1.10.3360.10">
    <property type="entry name" value="VPA0735-like domain"/>
    <property type="match status" value="1"/>
</dbReference>
<dbReference type="SUPFAM" id="SSF160935">
    <property type="entry name" value="VPA0735-like"/>
    <property type="match status" value="1"/>
</dbReference>
<dbReference type="InterPro" id="IPR037049">
    <property type="entry name" value="DUF1214_C_sf"/>
</dbReference>
<protein>
    <recommendedName>
        <fullName evidence="5">Phosphatidylserine decarboxylase</fullName>
    </recommendedName>
</protein>
<dbReference type="AlphaFoldDB" id="A0A1L3EZW7"/>
<dbReference type="Pfam" id="PF06742">
    <property type="entry name" value="DUF1214"/>
    <property type="match status" value="1"/>
</dbReference>
<name>A0A1L3EZW7_9GAMM</name>
<keyword evidence="4" id="KW-1185">Reference proteome</keyword>
<accession>A0A1L3EZW7</accession>
<dbReference type="PANTHER" id="PTHR36509">
    <property type="entry name" value="BLL3101 PROTEIN"/>
    <property type="match status" value="1"/>
</dbReference>
<dbReference type="KEGG" id="lrz:BJI69_15125"/>
<dbReference type="PANTHER" id="PTHR36509:SF3">
    <property type="entry name" value="SIGNAL PEPTIDE PROTEIN"/>
    <property type="match status" value="1"/>
</dbReference>
<evidence type="ECO:0000259" key="1">
    <source>
        <dbReference type="Pfam" id="PF06742"/>
    </source>
</evidence>
<dbReference type="EMBL" id="CP017480">
    <property type="protein sequence ID" value="APG06574.1"/>
    <property type="molecule type" value="Genomic_DNA"/>
</dbReference>
<evidence type="ECO:0000259" key="2">
    <source>
        <dbReference type="Pfam" id="PF06863"/>
    </source>
</evidence>
<feature type="domain" description="DUF1214" evidence="1">
    <location>
        <begin position="322"/>
        <end position="428"/>
    </location>
</feature>
<dbReference type="Proteomes" id="UP000182987">
    <property type="component" value="Chromosome"/>
</dbReference>